<sequence length="79" mass="8956">MIGEKIKEYRDRRGYTRMELGLLCGFGSDSETVIAGFERDEGFPDLEKLKKIAEVLCVPLEILCPVPCRECPYGKKVES</sequence>
<name>A0A6L6XJ44_9FIRM</name>
<proteinExistence type="predicted"/>
<dbReference type="PROSITE" id="PS50943">
    <property type="entry name" value="HTH_CROC1"/>
    <property type="match status" value="1"/>
</dbReference>
<dbReference type="GO" id="GO:0003677">
    <property type="term" value="F:DNA binding"/>
    <property type="evidence" value="ECO:0007669"/>
    <property type="project" value="InterPro"/>
</dbReference>
<dbReference type="AlphaFoldDB" id="A0A6L6XJ44"/>
<dbReference type="Pfam" id="PF01381">
    <property type="entry name" value="HTH_3"/>
    <property type="match status" value="1"/>
</dbReference>
<dbReference type="SMART" id="SM00530">
    <property type="entry name" value="HTH_XRE"/>
    <property type="match status" value="1"/>
</dbReference>
<evidence type="ECO:0000259" key="1">
    <source>
        <dbReference type="PROSITE" id="PS50943"/>
    </source>
</evidence>
<protein>
    <submittedName>
        <fullName evidence="2">Helix-turn-helix domain-containing protein</fullName>
    </submittedName>
</protein>
<dbReference type="CDD" id="cd00093">
    <property type="entry name" value="HTH_XRE"/>
    <property type="match status" value="1"/>
</dbReference>
<dbReference type="EMBL" id="WGGT01000025">
    <property type="protein sequence ID" value="MVQ47194.1"/>
    <property type="molecule type" value="Genomic_DNA"/>
</dbReference>
<evidence type="ECO:0000313" key="3">
    <source>
        <dbReference type="Proteomes" id="UP000479531"/>
    </source>
</evidence>
<organism evidence="2 3">
    <name type="scientific">Roseburia intestinalis</name>
    <dbReference type="NCBI Taxonomy" id="166486"/>
    <lineage>
        <taxon>Bacteria</taxon>
        <taxon>Bacillati</taxon>
        <taxon>Bacillota</taxon>
        <taxon>Clostridia</taxon>
        <taxon>Lachnospirales</taxon>
        <taxon>Lachnospiraceae</taxon>
        <taxon>Roseburia</taxon>
    </lineage>
</organism>
<reference evidence="2 3" key="1">
    <citation type="submission" date="2019-10" db="EMBL/GenBank/DDBJ databases">
        <title>Roseburia spp. ameliorate alcoholic fatty liver via restoration of gut barrier function.</title>
        <authorList>
            <person name="Seo B."/>
            <person name="Ko G."/>
        </authorList>
    </citation>
    <scope>NUCLEOTIDE SEQUENCE [LARGE SCALE GENOMIC DNA]</scope>
    <source>
        <strain evidence="2 3">SNUG30017</strain>
    </source>
</reference>
<dbReference type="SUPFAM" id="SSF47413">
    <property type="entry name" value="lambda repressor-like DNA-binding domains"/>
    <property type="match status" value="1"/>
</dbReference>
<comment type="caution">
    <text evidence="2">The sequence shown here is derived from an EMBL/GenBank/DDBJ whole genome shotgun (WGS) entry which is preliminary data.</text>
</comment>
<dbReference type="Proteomes" id="UP000479531">
    <property type="component" value="Unassembled WGS sequence"/>
</dbReference>
<gene>
    <name evidence="2" type="ORF">GCK47_16250</name>
</gene>
<accession>A0A6L6XJ44</accession>
<dbReference type="InterPro" id="IPR001387">
    <property type="entry name" value="Cro/C1-type_HTH"/>
</dbReference>
<dbReference type="InterPro" id="IPR010982">
    <property type="entry name" value="Lambda_DNA-bd_dom_sf"/>
</dbReference>
<evidence type="ECO:0000313" key="2">
    <source>
        <dbReference type="EMBL" id="MVQ47194.1"/>
    </source>
</evidence>
<dbReference type="Gene3D" id="1.10.260.40">
    <property type="entry name" value="lambda repressor-like DNA-binding domains"/>
    <property type="match status" value="1"/>
</dbReference>
<feature type="domain" description="HTH cro/C1-type" evidence="1">
    <location>
        <begin position="6"/>
        <end position="63"/>
    </location>
</feature>